<evidence type="ECO:0000256" key="1">
    <source>
        <dbReference type="ARBA" id="ARBA00004141"/>
    </source>
</evidence>
<evidence type="ECO:0000256" key="2">
    <source>
        <dbReference type="ARBA" id="ARBA00022692"/>
    </source>
</evidence>
<name>A0ABU2MB13_9ACTN</name>
<feature type="transmembrane region" description="Helical" evidence="5">
    <location>
        <begin position="28"/>
        <end position="45"/>
    </location>
</feature>
<keyword evidence="3 5" id="KW-1133">Transmembrane helix</keyword>
<dbReference type="InterPro" id="IPR032808">
    <property type="entry name" value="DoxX"/>
</dbReference>
<keyword evidence="4 5" id="KW-0472">Membrane</keyword>
<dbReference type="Proteomes" id="UP001183390">
    <property type="component" value="Unassembled WGS sequence"/>
</dbReference>
<accession>A0ABU2MB13</accession>
<feature type="transmembrane region" description="Helical" evidence="5">
    <location>
        <begin position="57"/>
        <end position="80"/>
    </location>
</feature>
<sequence length="139" mass="14359">MTGGTAFLWLLGLAGVEALDWRTALRGGLALMFVLTGVVHFLPSWHRDFVAMIPPTLPYPSLLVTVTGALELVGAAALLFPPTARFAAIGLALLLLAMFPANVSAARRGVSLAGKPATPLPARTAMQVVFVGAAVLAAV</sequence>
<evidence type="ECO:0000256" key="5">
    <source>
        <dbReference type="SAM" id="Phobius"/>
    </source>
</evidence>
<dbReference type="Pfam" id="PF13564">
    <property type="entry name" value="DoxX_2"/>
    <property type="match status" value="1"/>
</dbReference>
<evidence type="ECO:0000313" key="7">
    <source>
        <dbReference type="Proteomes" id="UP001183390"/>
    </source>
</evidence>
<dbReference type="EMBL" id="JAVREP010000009">
    <property type="protein sequence ID" value="MDT0329869.1"/>
    <property type="molecule type" value="Genomic_DNA"/>
</dbReference>
<keyword evidence="2 5" id="KW-0812">Transmembrane</keyword>
<organism evidence="6 7">
    <name type="scientific">Nocardiopsis lambiniae</name>
    <dbReference type="NCBI Taxonomy" id="3075539"/>
    <lineage>
        <taxon>Bacteria</taxon>
        <taxon>Bacillati</taxon>
        <taxon>Actinomycetota</taxon>
        <taxon>Actinomycetes</taxon>
        <taxon>Streptosporangiales</taxon>
        <taxon>Nocardiopsidaceae</taxon>
        <taxon>Nocardiopsis</taxon>
    </lineage>
</organism>
<comment type="caution">
    <text evidence="6">The sequence shown here is derived from an EMBL/GenBank/DDBJ whole genome shotgun (WGS) entry which is preliminary data.</text>
</comment>
<reference evidence="7" key="1">
    <citation type="submission" date="2023-07" db="EMBL/GenBank/DDBJ databases">
        <title>30 novel species of actinomycetes from the DSMZ collection.</title>
        <authorList>
            <person name="Nouioui I."/>
        </authorList>
    </citation>
    <scope>NUCLEOTIDE SEQUENCE [LARGE SCALE GENOMIC DNA]</scope>
    <source>
        <strain evidence="7">DSM 44743</strain>
    </source>
</reference>
<feature type="transmembrane region" description="Helical" evidence="5">
    <location>
        <begin position="86"/>
        <end position="105"/>
    </location>
</feature>
<dbReference type="PANTHER" id="PTHR36974:SF1">
    <property type="entry name" value="DOXX FAMILY MEMBRANE PROTEIN"/>
    <property type="match status" value="1"/>
</dbReference>
<evidence type="ECO:0000256" key="3">
    <source>
        <dbReference type="ARBA" id="ARBA00022989"/>
    </source>
</evidence>
<gene>
    <name evidence="6" type="ORF">RM479_15765</name>
</gene>
<proteinExistence type="predicted"/>
<evidence type="ECO:0000256" key="4">
    <source>
        <dbReference type="ARBA" id="ARBA00023136"/>
    </source>
</evidence>
<comment type="subcellular location">
    <subcellularLocation>
        <location evidence="1">Membrane</location>
        <topology evidence="1">Multi-pass membrane protein</topology>
    </subcellularLocation>
</comment>
<dbReference type="RefSeq" id="WP_311512473.1">
    <property type="nucleotide sequence ID" value="NZ_JAVREP010000009.1"/>
</dbReference>
<evidence type="ECO:0000313" key="6">
    <source>
        <dbReference type="EMBL" id="MDT0329869.1"/>
    </source>
</evidence>
<keyword evidence="7" id="KW-1185">Reference proteome</keyword>
<protein>
    <submittedName>
        <fullName evidence="6">DoxX family protein</fullName>
    </submittedName>
</protein>
<dbReference type="PANTHER" id="PTHR36974">
    <property type="entry name" value="MEMBRANE PROTEIN-RELATED"/>
    <property type="match status" value="1"/>
</dbReference>